<dbReference type="STRING" id="1193713.GCA_001636315_01982"/>
<feature type="domain" description="DUF3502" evidence="2">
    <location>
        <begin position="413"/>
        <end position="480"/>
    </location>
</feature>
<feature type="signal peptide" evidence="1">
    <location>
        <begin position="1"/>
        <end position="20"/>
    </location>
</feature>
<dbReference type="InterPro" id="IPR050490">
    <property type="entry name" value="Bact_solute-bd_prot1"/>
</dbReference>
<reference evidence="3 4" key="1">
    <citation type="submission" date="2017-07" db="EMBL/GenBank/DDBJ databases">
        <title>The complete genome sequence of Bacillus mesonae strain H20-5, an efficient strain improving plant abiotic stress resistance.</title>
        <authorList>
            <person name="Kim S.Y."/>
            <person name="Song H."/>
            <person name="Sang M.K."/>
            <person name="Weon H.-Y."/>
            <person name="Song J."/>
        </authorList>
    </citation>
    <scope>NUCLEOTIDE SEQUENCE [LARGE SCALE GENOMIC DNA]</scope>
    <source>
        <strain evidence="3 4">H20-5</strain>
    </source>
</reference>
<evidence type="ECO:0000256" key="1">
    <source>
        <dbReference type="SAM" id="SignalP"/>
    </source>
</evidence>
<evidence type="ECO:0000313" key="3">
    <source>
        <dbReference type="EMBL" id="AZU64306.1"/>
    </source>
</evidence>
<dbReference type="PANTHER" id="PTHR43649:SF17">
    <property type="entry name" value="ABC TRANSPORTER SOLUTE BINDING PROTEIN-SUGAR TRANSPORT"/>
    <property type="match status" value="1"/>
</dbReference>
<dbReference type="EMBL" id="CP022572">
    <property type="protein sequence ID" value="AZU64306.1"/>
    <property type="molecule type" value="Genomic_DNA"/>
</dbReference>
<dbReference type="PANTHER" id="PTHR43649">
    <property type="entry name" value="ARABINOSE-BINDING PROTEIN-RELATED"/>
    <property type="match status" value="1"/>
</dbReference>
<dbReference type="Pfam" id="PF01547">
    <property type="entry name" value="SBP_bac_1"/>
    <property type="match status" value="1"/>
</dbReference>
<dbReference type="InterPro" id="IPR006059">
    <property type="entry name" value="SBP"/>
</dbReference>
<sequence>MKKKLGLLLALVLSIGTILAACTSKDSSTSDKGGKDGQPYEIKWYTIGTPQKDTDKVFAEVNKYLKKKINATVKMTQIDWGDWAQKSQVMINSGEPFDIIFTNGTDYVQNSQKGAFLAIDDMLNKEGKDLKNVVDPALLEGIKVDGKIYGVPTNKEAARQSVYTFNKRLVDKYHFDLTKVKSLEDLEPMLKTIKENEPGITPMATFKAYLPFDYIFNNEMPFAIPFEGDRDHVVNPFETDLAMSTYKTMHDYYKAGYLKEDAATSKDSWPMDVENWFVRMGDSQPYADLLWSRSAKYDVVSVPAENPVTINDSVSGSIQAISATSKNPKKAMEFLTLLNTDSYLRNLVDKGIEGVHYKKNEDGTIEDLPARIDRYNVPTYSLGNHFVLYLYKNDPKDKWDKFKEFNESATQAPTLGFHFNSDPVRSELASITNISKEFYPALATGSVDPEVYLPKYNKKLKEAGLDKVLKEIQKQYDEWKSTQK</sequence>
<dbReference type="PROSITE" id="PS51257">
    <property type="entry name" value="PROKAR_LIPOPROTEIN"/>
    <property type="match status" value="1"/>
</dbReference>
<dbReference type="Pfam" id="PF12010">
    <property type="entry name" value="DUF3502"/>
    <property type="match status" value="1"/>
</dbReference>
<name>A0A3T0I4K2_9BACI</name>
<feature type="chain" id="PRO_5019585990" evidence="1">
    <location>
        <begin position="21"/>
        <end position="484"/>
    </location>
</feature>
<keyword evidence="1" id="KW-0732">Signal</keyword>
<organism evidence="3 4">
    <name type="scientific">Neobacillus mesonae</name>
    <dbReference type="NCBI Taxonomy" id="1193713"/>
    <lineage>
        <taxon>Bacteria</taxon>
        <taxon>Bacillati</taxon>
        <taxon>Bacillota</taxon>
        <taxon>Bacilli</taxon>
        <taxon>Bacillales</taxon>
        <taxon>Bacillaceae</taxon>
        <taxon>Neobacillus</taxon>
    </lineage>
</organism>
<dbReference type="SUPFAM" id="SSF53850">
    <property type="entry name" value="Periplasmic binding protein-like II"/>
    <property type="match status" value="1"/>
</dbReference>
<dbReference type="InterPro" id="IPR022627">
    <property type="entry name" value="DUF3502"/>
</dbReference>
<dbReference type="Proteomes" id="UP000282892">
    <property type="component" value="Chromosome"/>
</dbReference>
<keyword evidence="4" id="KW-1185">Reference proteome</keyword>
<dbReference type="AlphaFoldDB" id="A0A3T0I4K2"/>
<dbReference type="KEGG" id="nmk:CHR53_25410"/>
<dbReference type="OrthoDB" id="7936627at2"/>
<dbReference type="Gene3D" id="3.40.190.10">
    <property type="entry name" value="Periplasmic binding protein-like II"/>
    <property type="match status" value="1"/>
</dbReference>
<protein>
    <submittedName>
        <fullName evidence="3">ABC transporter substrate-binding protein</fullName>
    </submittedName>
</protein>
<dbReference type="RefSeq" id="WP_066388677.1">
    <property type="nucleotide sequence ID" value="NZ_CP022572.1"/>
</dbReference>
<evidence type="ECO:0000259" key="2">
    <source>
        <dbReference type="Pfam" id="PF12010"/>
    </source>
</evidence>
<accession>A0A3T0I4K2</accession>
<evidence type="ECO:0000313" key="4">
    <source>
        <dbReference type="Proteomes" id="UP000282892"/>
    </source>
</evidence>
<gene>
    <name evidence="3" type="ORF">CHR53_25410</name>
</gene>
<proteinExistence type="predicted"/>